<proteinExistence type="predicted"/>
<reference evidence="2" key="1">
    <citation type="submission" date="2020-11" db="EMBL/GenBank/DDBJ databases">
        <authorList>
            <person name="Tran Van P."/>
        </authorList>
    </citation>
    <scope>NUCLEOTIDE SEQUENCE</scope>
</reference>
<sequence>MSCMGCKLIKVFPSPLNWPSLRVPETHDIGTSNPSPWLIVQSPGTKLPAPDADPRFPATKHRSKSSPWRQRIFTAQAFKSNPRTLTSPYRRTLTQPLLILLNHSSSIKFSRRPRIVHSTVVCTVAPRGGNVDRYQSPTCEAQIYPVMAGTRAINNQVSEREELDSRIDAVTYILATLLVSRGNFPPFFPANCQYIRAFLECLDTDQSTAPIVEGGYAAPTITKRRHSHEVWVVGSNTIATSNKNGSSDPAQR</sequence>
<organism evidence="2">
    <name type="scientific">Timema cristinae</name>
    <name type="common">Walking stick</name>
    <dbReference type="NCBI Taxonomy" id="61476"/>
    <lineage>
        <taxon>Eukaryota</taxon>
        <taxon>Metazoa</taxon>
        <taxon>Ecdysozoa</taxon>
        <taxon>Arthropoda</taxon>
        <taxon>Hexapoda</taxon>
        <taxon>Insecta</taxon>
        <taxon>Pterygota</taxon>
        <taxon>Neoptera</taxon>
        <taxon>Polyneoptera</taxon>
        <taxon>Phasmatodea</taxon>
        <taxon>Timematodea</taxon>
        <taxon>Timematoidea</taxon>
        <taxon>Timematidae</taxon>
        <taxon>Timema</taxon>
    </lineage>
</organism>
<gene>
    <name evidence="2" type="ORF">TCEB3V08_LOCUS9543</name>
</gene>
<dbReference type="AlphaFoldDB" id="A0A7R9D8I2"/>
<feature type="region of interest" description="Disordered" evidence="1">
    <location>
        <begin position="48"/>
        <end position="67"/>
    </location>
</feature>
<accession>A0A7R9D8I2</accession>
<protein>
    <submittedName>
        <fullName evidence="2">Uncharacterized protein</fullName>
    </submittedName>
</protein>
<evidence type="ECO:0000256" key="1">
    <source>
        <dbReference type="SAM" id="MobiDB-lite"/>
    </source>
</evidence>
<dbReference type="EMBL" id="OC320616">
    <property type="protein sequence ID" value="CAD7408478.1"/>
    <property type="molecule type" value="Genomic_DNA"/>
</dbReference>
<evidence type="ECO:0000313" key="2">
    <source>
        <dbReference type="EMBL" id="CAD7408478.1"/>
    </source>
</evidence>
<name>A0A7R9D8I2_TIMCR</name>